<feature type="chain" id="PRO_5037151643" evidence="1">
    <location>
        <begin position="20"/>
        <end position="302"/>
    </location>
</feature>
<comment type="caution">
    <text evidence="2">The sequence shown here is derived from an EMBL/GenBank/DDBJ whole genome shotgun (WGS) entry which is preliminary data.</text>
</comment>
<evidence type="ECO:0000256" key="1">
    <source>
        <dbReference type="SAM" id="SignalP"/>
    </source>
</evidence>
<accession>A0A933W261</accession>
<dbReference type="AlphaFoldDB" id="A0A933W261"/>
<proteinExistence type="predicted"/>
<reference evidence="2" key="1">
    <citation type="submission" date="2020-07" db="EMBL/GenBank/DDBJ databases">
        <title>Huge and variable diversity of episymbiotic CPR bacteria and DPANN archaea in groundwater ecosystems.</title>
        <authorList>
            <person name="He C.Y."/>
            <person name="Keren R."/>
            <person name="Whittaker M."/>
            <person name="Farag I.F."/>
            <person name="Doudna J."/>
            <person name="Cate J.H.D."/>
            <person name="Banfield J.F."/>
        </authorList>
    </citation>
    <scope>NUCLEOTIDE SEQUENCE</scope>
    <source>
        <strain evidence="2">NC_groundwater_1813_Pr3_B-0.1um_71_17</strain>
    </source>
</reference>
<evidence type="ECO:0000313" key="3">
    <source>
        <dbReference type="Proteomes" id="UP000696931"/>
    </source>
</evidence>
<protein>
    <submittedName>
        <fullName evidence="2">Uncharacterized protein</fullName>
    </submittedName>
</protein>
<keyword evidence="1" id="KW-0732">Signal</keyword>
<evidence type="ECO:0000313" key="2">
    <source>
        <dbReference type="EMBL" id="MBI5168523.1"/>
    </source>
</evidence>
<feature type="signal peptide" evidence="1">
    <location>
        <begin position="1"/>
        <end position="19"/>
    </location>
</feature>
<organism evidence="2 3">
    <name type="scientific">Eiseniibacteriota bacterium</name>
    <dbReference type="NCBI Taxonomy" id="2212470"/>
    <lineage>
        <taxon>Bacteria</taxon>
        <taxon>Candidatus Eiseniibacteriota</taxon>
    </lineage>
</organism>
<dbReference type="EMBL" id="JACRIW010000029">
    <property type="protein sequence ID" value="MBI5168523.1"/>
    <property type="molecule type" value="Genomic_DNA"/>
</dbReference>
<dbReference type="Proteomes" id="UP000696931">
    <property type="component" value="Unassembled WGS sequence"/>
</dbReference>
<sequence length="302" mass="32633">MKRLAAVFLGALVAAVAMAQSADMKPFDLNMDRVTVNKFGGKFGQGQTFFVPSVNLVVSVHGSVWAQKGGAQAHAKFHVAGLDKELMRGLAMKAQQDFVAKMRAAGYKVLTYDDLKDDPAVAGKELDKDDETWGFPIRRSNVPYASILVAPTAAQQFNNPVQGPAWLWKGLAKDRDLVVLVPEITYTVPQMYAQTSSGYAVDRAGVAQNPAMKLVGAAIWSVNPKGGTPNILVQEHGMRLAAESAGTITQISEDHTTFSSEWKRASGDYVMTIDPKLFSDGVLRVAFAINSMVVAEVQKANK</sequence>
<name>A0A933W261_UNCEI</name>
<gene>
    <name evidence="2" type="ORF">HZA61_03450</name>
</gene>